<reference evidence="3" key="2">
    <citation type="submission" date="2023-03" db="EMBL/GenBank/DDBJ databases">
        <title>Complete genome sequences of 52 Bacillus and Priestia strains isolated from West-African fermentations and 26 reference strains from the DSMZ collection.</title>
        <authorList>
            <person name="Wiedenbein E.S."/>
            <person name="Canoy T.S."/>
            <person name="Hui Y."/>
            <person name="Parkouda C."/>
            <person name="Dawende C."/>
            <person name="Ametefe E."/>
            <person name="Jespersen L."/>
            <person name="Nielsen D.S."/>
        </authorList>
    </citation>
    <scope>NUCLEOTIDE SEQUENCE</scope>
    <source>
        <strain evidence="3">PRO56</strain>
    </source>
</reference>
<dbReference type="Proteomes" id="UP000032247">
    <property type="component" value="Unassembled WGS sequence"/>
</dbReference>
<dbReference type="InterPro" id="IPR051606">
    <property type="entry name" value="Polyketide_Oxido-like"/>
</dbReference>
<evidence type="ECO:0000313" key="4">
    <source>
        <dbReference type="Proteomes" id="UP000032247"/>
    </source>
</evidence>
<dbReference type="Proteomes" id="UP001214898">
    <property type="component" value="Chromosome"/>
</dbReference>
<dbReference type="InterPro" id="IPR016040">
    <property type="entry name" value="NAD(P)-bd_dom"/>
</dbReference>
<dbReference type="AlphaFoldDB" id="A0A0D1L7Y0"/>
<evidence type="ECO:0000259" key="1">
    <source>
        <dbReference type="Pfam" id="PF13460"/>
    </source>
</evidence>
<name>A0A0D1L7Y0_BACIU</name>
<dbReference type="PANTHER" id="PTHR43355:SF2">
    <property type="entry name" value="FLAVIN REDUCTASE (NADPH)"/>
    <property type="match status" value="1"/>
</dbReference>
<dbReference type="SUPFAM" id="SSF51735">
    <property type="entry name" value="NAD(P)-binding Rossmann-fold domains"/>
    <property type="match status" value="1"/>
</dbReference>
<protein>
    <submittedName>
        <fullName evidence="2">NADH-flavin oxidoreductase</fullName>
    </submittedName>
    <submittedName>
        <fullName evidence="3">SDR family oxidoreductase</fullName>
    </submittedName>
</protein>
<organism evidence="2 4">
    <name type="scientific">Bacillus subtilis</name>
    <dbReference type="NCBI Taxonomy" id="1423"/>
    <lineage>
        <taxon>Bacteria</taxon>
        <taxon>Bacillati</taxon>
        <taxon>Bacillota</taxon>
        <taxon>Bacilli</taxon>
        <taxon>Bacillales</taxon>
        <taxon>Bacillaceae</taxon>
        <taxon>Bacillus</taxon>
    </lineage>
</organism>
<sequence>MKIALLGASGRVGQAFLTQAAADERFDIFALIRSQHADLPLSKDRTVMGNACRLEDVKKIMENAEIVISCLGTDGDDTLSTAMAHILSAMEEQHIKRFITIGTAGILDSRYEPGKYRFETNESKRKQTRAAKEHAKVYEMLKQSSLDWTIICPTYLPDGTATGVYRTERNVLPEGGTSISVGDTADFLYRELVTGKYVGYRVGLAY</sequence>
<dbReference type="EMBL" id="CP120576">
    <property type="protein sequence ID" value="WEY84374.1"/>
    <property type="molecule type" value="Genomic_DNA"/>
</dbReference>
<dbReference type="PANTHER" id="PTHR43355">
    <property type="entry name" value="FLAVIN REDUCTASE (NADPH)"/>
    <property type="match status" value="1"/>
</dbReference>
<dbReference type="PATRIC" id="fig|1423.173.peg.799"/>
<reference evidence="2 4" key="1">
    <citation type="submission" date="2014-12" db="EMBL/GenBank/DDBJ databases">
        <title>Comparative genome analysis of Bacillus coagulans HM-08, Clostridium butyricum HM-68, Bacillus subtilis HM-66 and Bacillus licheniformis BL-09.</title>
        <authorList>
            <person name="Zhang H."/>
        </authorList>
    </citation>
    <scope>NUCLEOTIDE SEQUENCE [LARGE SCALE GENOMIC DNA]</scope>
    <source>
        <strain evidence="2 4">HM-66</strain>
    </source>
</reference>
<dbReference type="STRING" id="483913.AN935_05085"/>
<evidence type="ECO:0000313" key="2">
    <source>
        <dbReference type="EMBL" id="KIU11916.1"/>
    </source>
</evidence>
<dbReference type="CDD" id="cd05244">
    <property type="entry name" value="BVR-B_like_SDR_a"/>
    <property type="match status" value="1"/>
</dbReference>
<proteinExistence type="predicted"/>
<feature type="domain" description="NAD(P)-binding" evidence="1">
    <location>
        <begin position="7"/>
        <end position="191"/>
    </location>
</feature>
<evidence type="ECO:0000313" key="3">
    <source>
        <dbReference type="EMBL" id="WEY84374.1"/>
    </source>
</evidence>
<dbReference type="Gene3D" id="3.40.50.720">
    <property type="entry name" value="NAD(P)-binding Rossmann-like Domain"/>
    <property type="match status" value="1"/>
</dbReference>
<accession>A0A0D1L7Y0</accession>
<dbReference type="InterPro" id="IPR036291">
    <property type="entry name" value="NAD(P)-bd_dom_sf"/>
</dbReference>
<dbReference type="EMBL" id="JXBC01000002">
    <property type="protein sequence ID" value="KIU11916.1"/>
    <property type="molecule type" value="Genomic_DNA"/>
</dbReference>
<gene>
    <name evidence="3" type="primary">yheG</name>
    <name evidence="3" type="ORF">P5633_19075</name>
    <name evidence="2" type="ORF">SC09_Contig19orf00204</name>
</gene>
<dbReference type="Pfam" id="PF13460">
    <property type="entry name" value="NAD_binding_10"/>
    <property type="match status" value="1"/>
</dbReference>
<dbReference type="GO" id="GO:0016646">
    <property type="term" value="F:oxidoreductase activity, acting on the CH-NH group of donors, NAD or NADP as acceptor"/>
    <property type="evidence" value="ECO:0007669"/>
    <property type="project" value="TreeGrafter"/>
</dbReference>